<reference evidence="2" key="1">
    <citation type="journal article" date="2014" name="Int. J. Syst. Evol. Microbiol.">
        <title>Complete genome sequence of Corynebacterium casei LMG S-19264T (=DSM 44701T), isolated from a smear-ripened cheese.</title>
        <authorList>
            <consortium name="US DOE Joint Genome Institute (JGI-PGF)"/>
            <person name="Walter F."/>
            <person name="Albersmeier A."/>
            <person name="Kalinowski J."/>
            <person name="Ruckert C."/>
        </authorList>
    </citation>
    <scope>NUCLEOTIDE SEQUENCE</scope>
    <source>
        <strain evidence="2">JCM 4714</strain>
    </source>
</reference>
<dbReference type="Proteomes" id="UP000655443">
    <property type="component" value="Unassembled WGS sequence"/>
</dbReference>
<keyword evidence="3" id="KW-1185">Reference proteome</keyword>
<reference evidence="2" key="2">
    <citation type="submission" date="2020-09" db="EMBL/GenBank/DDBJ databases">
        <authorList>
            <person name="Sun Q."/>
            <person name="Ohkuma M."/>
        </authorList>
    </citation>
    <scope>NUCLEOTIDE SEQUENCE</scope>
    <source>
        <strain evidence="2">JCM 4714</strain>
    </source>
</reference>
<dbReference type="SUPFAM" id="SSF53335">
    <property type="entry name" value="S-adenosyl-L-methionine-dependent methyltransferases"/>
    <property type="match status" value="1"/>
</dbReference>
<name>A0A918YG76_9ACTN</name>
<feature type="domain" description="Methyltransferase" evidence="1">
    <location>
        <begin position="46"/>
        <end position="138"/>
    </location>
</feature>
<comment type="caution">
    <text evidence="2">The sequence shown here is derived from an EMBL/GenBank/DDBJ whole genome shotgun (WGS) entry which is preliminary data.</text>
</comment>
<dbReference type="Gene3D" id="3.40.50.150">
    <property type="entry name" value="Vaccinia Virus protein VP39"/>
    <property type="match status" value="1"/>
</dbReference>
<accession>A0A918YG76</accession>
<evidence type="ECO:0000259" key="1">
    <source>
        <dbReference type="Pfam" id="PF13649"/>
    </source>
</evidence>
<dbReference type="GO" id="GO:0008168">
    <property type="term" value="F:methyltransferase activity"/>
    <property type="evidence" value="ECO:0007669"/>
    <property type="project" value="UniProtKB-KW"/>
</dbReference>
<dbReference type="AlphaFoldDB" id="A0A918YG76"/>
<dbReference type="GO" id="GO:0032259">
    <property type="term" value="P:methylation"/>
    <property type="evidence" value="ECO:0007669"/>
    <property type="project" value="UniProtKB-KW"/>
</dbReference>
<dbReference type="InterPro" id="IPR029063">
    <property type="entry name" value="SAM-dependent_MTases_sf"/>
</dbReference>
<proteinExistence type="predicted"/>
<keyword evidence="2" id="KW-0489">Methyltransferase</keyword>
<evidence type="ECO:0000313" key="3">
    <source>
        <dbReference type="Proteomes" id="UP000655443"/>
    </source>
</evidence>
<gene>
    <name evidence="2" type="ORF">GCM10010339_27510</name>
</gene>
<dbReference type="InterPro" id="IPR041698">
    <property type="entry name" value="Methyltransf_25"/>
</dbReference>
<evidence type="ECO:0000313" key="2">
    <source>
        <dbReference type="EMBL" id="GHE02821.1"/>
    </source>
</evidence>
<dbReference type="RefSeq" id="WP_189952030.1">
    <property type="nucleotide sequence ID" value="NZ_BMVG01000005.1"/>
</dbReference>
<sequence>MPPGLGYATELADRYDDWFTPPASSTEATVALLARLAESAPDGPLLELGVGTGRVALPLAACGHEVHGIDAAKSMIEQLRAKPGGEELAVSIGDFSEVDHEGEFALVYVAGWTFFELPSQQAQLRCFKRASRRLLPGGLFVLDAHLPEALVASAGAGTRPVPTANGELALRTRRLQPAGQRYTSDYLVLTDGVFRHVRVDFRYASPGELDLMAATAGLHLRERFGDWSGTPFTDTSSYHVSVYELPA</sequence>
<organism evidence="2 3">
    <name type="scientific">Streptomyces alanosinicus</name>
    <dbReference type="NCBI Taxonomy" id="68171"/>
    <lineage>
        <taxon>Bacteria</taxon>
        <taxon>Bacillati</taxon>
        <taxon>Actinomycetota</taxon>
        <taxon>Actinomycetes</taxon>
        <taxon>Kitasatosporales</taxon>
        <taxon>Streptomycetaceae</taxon>
        <taxon>Streptomyces</taxon>
    </lineage>
</organism>
<dbReference type="EMBL" id="BMVG01000005">
    <property type="protein sequence ID" value="GHE02821.1"/>
    <property type="molecule type" value="Genomic_DNA"/>
</dbReference>
<protein>
    <submittedName>
        <fullName evidence="2">Methyltransferase</fullName>
    </submittedName>
</protein>
<dbReference type="CDD" id="cd02440">
    <property type="entry name" value="AdoMet_MTases"/>
    <property type="match status" value="1"/>
</dbReference>
<keyword evidence="2" id="KW-0808">Transferase</keyword>
<dbReference type="Pfam" id="PF13649">
    <property type="entry name" value="Methyltransf_25"/>
    <property type="match status" value="1"/>
</dbReference>